<organism evidence="1 2">
    <name type="scientific">Candolleomyces eurysporus</name>
    <dbReference type="NCBI Taxonomy" id="2828524"/>
    <lineage>
        <taxon>Eukaryota</taxon>
        <taxon>Fungi</taxon>
        <taxon>Dikarya</taxon>
        <taxon>Basidiomycota</taxon>
        <taxon>Agaricomycotina</taxon>
        <taxon>Agaricomycetes</taxon>
        <taxon>Agaricomycetidae</taxon>
        <taxon>Agaricales</taxon>
        <taxon>Agaricineae</taxon>
        <taxon>Psathyrellaceae</taxon>
        <taxon>Candolleomyces</taxon>
    </lineage>
</organism>
<keyword evidence="2" id="KW-1185">Reference proteome</keyword>
<dbReference type="AlphaFoldDB" id="A0A9W8JA93"/>
<comment type="caution">
    <text evidence="1">The sequence shown here is derived from an EMBL/GenBank/DDBJ whole genome shotgun (WGS) entry which is preliminary data.</text>
</comment>
<accession>A0A9W8JA93</accession>
<gene>
    <name evidence="1" type="ORF">H1R20_g6083</name>
</gene>
<name>A0A9W8JA93_9AGAR</name>
<proteinExistence type="predicted"/>
<dbReference type="Proteomes" id="UP001140091">
    <property type="component" value="Unassembled WGS sequence"/>
</dbReference>
<evidence type="ECO:0000313" key="2">
    <source>
        <dbReference type="Proteomes" id="UP001140091"/>
    </source>
</evidence>
<feature type="non-terminal residue" evidence="1">
    <location>
        <position position="46"/>
    </location>
</feature>
<protein>
    <submittedName>
        <fullName evidence="1">Uncharacterized protein</fullName>
    </submittedName>
</protein>
<evidence type="ECO:0000313" key="1">
    <source>
        <dbReference type="EMBL" id="KAJ2931007.1"/>
    </source>
</evidence>
<sequence length="46" mass="5046">MSIIADIGFYFYAYAPPNPCVIIAREAVGFEPTPIEDGKHNTAMTL</sequence>
<reference evidence="1" key="1">
    <citation type="submission" date="2022-06" db="EMBL/GenBank/DDBJ databases">
        <title>Genome Sequence of Candolleomyces eurysporus.</title>
        <authorList>
            <person name="Buettner E."/>
        </authorList>
    </citation>
    <scope>NUCLEOTIDE SEQUENCE</scope>
    <source>
        <strain evidence="1">VTCC 930004</strain>
    </source>
</reference>
<dbReference type="EMBL" id="JANBPK010000813">
    <property type="protein sequence ID" value="KAJ2931007.1"/>
    <property type="molecule type" value="Genomic_DNA"/>
</dbReference>